<sequence length="459" mass="51982">MLYNEFRPKRFSDIVGQGHITEIIRNQVVKKNVSHAYLFSGTRGTGKTTTAKVLAKAVNCLNPKDGEPCGTCEMCKKIEDGNCIDVIEMDAASKRRIEDMRNIISSLNYPTTEAKFRVIILDEVHMLTQEAVNAFLKTLEEPPQNTIFILATTDPQKLPATILSRCQRFNFRRVSIEDIYKRLKYISEKSSIKVDDKSLVLISKVSDGGMRDAVSILDQVKDLNNVSYKEVSELLGVSGNENMFKLSSYIFQRNIPASLELINYLDNQGIDFNVFIKDFMRFLRHILMSKVMGSEANSVIPMTDTDITRLSNLKVTKGEVINTIELFQKIDSKDRTSLELAVIKAGSFVGKPAEGKSNKGVENTNYNEVDFEEKVKKITFAKKQMVENFKKLPQYKALGDTFEKSKMFINKVMEIKIVPATLKEKNILEEGYTWLEKGYKQFSGISDLKIIICDNGGKC</sequence>
<protein>
    <recommendedName>
        <fullName evidence="2">DNA-directed DNA polymerase</fullName>
        <ecNumber evidence="2">2.7.7.7</ecNumber>
    </recommendedName>
</protein>
<dbReference type="Proteomes" id="UP001165422">
    <property type="component" value="Unassembled WGS sequence"/>
</dbReference>
<dbReference type="InterPro" id="IPR050238">
    <property type="entry name" value="DNA_Rep/Repair_Clamp_Loader"/>
</dbReference>
<dbReference type="RefSeq" id="WP_179977650.1">
    <property type="nucleotide sequence ID" value="NZ_JAJJPB010000022.1"/>
</dbReference>
<comment type="similarity">
    <text evidence="1">Belongs to the DnaX/STICHEL family.</text>
</comment>
<comment type="catalytic activity">
    <reaction evidence="11">
        <text>DNA(n) + a 2'-deoxyribonucleoside 5'-triphosphate = DNA(n+1) + diphosphate</text>
        <dbReference type="Rhea" id="RHEA:22508"/>
        <dbReference type="Rhea" id="RHEA-COMP:17339"/>
        <dbReference type="Rhea" id="RHEA-COMP:17340"/>
        <dbReference type="ChEBI" id="CHEBI:33019"/>
        <dbReference type="ChEBI" id="CHEBI:61560"/>
        <dbReference type="ChEBI" id="CHEBI:173112"/>
        <dbReference type="EC" id="2.7.7.7"/>
    </reaction>
</comment>
<evidence type="ECO:0000259" key="12">
    <source>
        <dbReference type="SMART" id="SM00382"/>
    </source>
</evidence>
<evidence type="ECO:0000256" key="2">
    <source>
        <dbReference type="ARBA" id="ARBA00012417"/>
    </source>
</evidence>
<dbReference type="InterPro" id="IPR003593">
    <property type="entry name" value="AAA+_ATPase"/>
</dbReference>
<keyword evidence="4 13" id="KW-0548">Nucleotidyltransferase</keyword>
<dbReference type="InterPro" id="IPR045085">
    <property type="entry name" value="HLD_clamp_pol_III_gamma_tau"/>
</dbReference>
<accession>A0ABS8N8B6</accession>
<dbReference type="SUPFAM" id="SSF48019">
    <property type="entry name" value="post-AAA+ oligomerization domain-like"/>
    <property type="match status" value="1"/>
</dbReference>
<evidence type="ECO:0000313" key="13">
    <source>
        <dbReference type="EMBL" id="MCC9296051.1"/>
    </source>
</evidence>
<evidence type="ECO:0000313" key="14">
    <source>
        <dbReference type="Proteomes" id="UP001165422"/>
    </source>
</evidence>
<keyword evidence="5" id="KW-0235">DNA replication</keyword>
<dbReference type="SUPFAM" id="SSF52540">
    <property type="entry name" value="P-loop containing nucleoside triphosphate hydrolases"/>
    <property type="match status" value="1"/>
</dbReference>
<organism evidence="13 14">
    <name type="scientific">Clostridium aromativorans</name>
    <dbReference type="NCBI Taxonomy" id="2836848"/>
    <lineage>
        <taxon>Bacteria</taxon>
        <taxon>Bacillati</taxon>
        <taxon>Bacillota</taxon>
        <taxon>Clostridia</taxon>
        <taxon>Eubacteriales</taxon>
        <taxon>Clostridiaceae</taxon>
        <taxon>Clostridium</taxon>
    </lineage>
</organism>
<evidence type="ECO:0000256" key="7">
    <source>
        <dbReference type="ARBA" id="ARBA00022741"/>
    </source>
</evidence>
<feature type="domain" description="AAA+ ATPase" evidence="12">
    <location>
        <begin position="33"/>
        <end position="175"/>
    </location>
</feature>
<evidence type="ECO:0000256" key="8">
    <source>
        <dbReference type="ARBA" id="ARBA00022833"/>
    </source>
</evidence>
<keyword evidence="7" id="KW-0547">Nucleotide-binding</keyword>
<name>A0ABS8N8B6_9CLOT</name>
<evidence type="ECO:0000256" key="4">
    <source>
        <dbReference type="ARBA" id="ARBA00022695"/>
    </source>
</evidence>
<dbReference type="Gene3D" id="1.20.272.10">
    <property type="match status" value="1"/>
</dbReference>
<reference evidence="13" key="1">
    <citation type="submission" date="2021-11" db="EMBL/GenBank/DDBJ databases">
        <authorList>
            <person name="Qingchun L."/>
            <person name="Dong Z."/>
            <person name="Zongwei Q."/>
            <person name="Jia Z."/>
            <person name="Duotao L."/>
        </authorList>
    </citation>
    <scope>NUCLEOTIDE SEQUENCE</scope>
    <source>
        <strain evidence="13">WLY-B-L2</strain>
    </source>
</reference>
<dbReference type="InterPro" id="IPR022754">
    <property type="entry name" value="DNA_pol_III_gamma-3"/>
</dbReference>
<keyword evidence="10" id="KW-0239">DNA-directed DNA polymerase</keyword>
<dbReference type="EMBL" id="JAJJPB010000022">
    <property type="protein sequence ID" value="MCC9296051.1"/>
    <property type="molecule type" value="Genomic_DNA"/>
</dbReference>
<evidence type="ECO:0000256" key="5">
    <source>
        <dbReference type="ARBA" id="ARBA00022705"/>
    </source>
</evidence>
<dbReference type="Gene3D" id="1.10.8.60">
    <property type="match status" value="1"/>
</dbReference>
<evidence type="ECO:0000256" key="3">
    <source>
        <dbReference type="ARBA" id="ARBA00022679"/>
    </source>
</evidence>
<keyword evidence="8" id="KW-0862">Zinc</keyword>
<comment type="caution">
    <text evidence="13">The sequence shown here is derived from an EMBL/GenBank/DDBJ whole genome shotgun (WGS) entry which is preliminary data.</text>
</comment>
<proteinExistence type="inferred from homology"/>
<keyword evidence="9" id="KW-0067">ATP-binding</keyword>
<evidence type="ECO:0000256" key="6">
    <source>
        <dbReference type="ARBA" id="ARBA00022723"/>
    </source>
</evidence>
<dbReference type="CDD" id="cd18137">
    <property type="entry name" value="HLD_clamp_pol_III_gamma_tau"/>
    <property type="match status" value="1"/>
</dbReference>
<dbReference type="Pfam" id="PF13177">
    <property type="entry name" value="DNA_pol3_delta2"/>
    <property type="match status" value="1"/>
</dbReference>
<dbReference type="InterPro" id="IPR012763">
    <property type="entry name" value="DNA_pol_III_sug/sutau_N"/>
</dbReference>
<keyword evidence="6" id="KW-0479">Metal-binding</keyword>
<gene>
    <name evidence="13" type="primary">dnaX</name>
    <name evidence="13" type="ORF">LN736_14405</name>
</gene>
<dbReference type="GO" id="GO:0003887">
    <property type="term" value="F:DNA-directed DNA polymerase activity"/>
    <property type="evidence" value="ECO:0007669"/>
    <property type="project" value="UniProtKB-EC"/>
</dbReference>
<evidence type="ECO:0000256" key="10">
    <source>
        <dbReference type="ARBA" id="ARBA00022932"/>
    </source>
</evidence>
<dbReference type="SMART" id="SM00382">
    <property type="entry name" value="AAA"/>
    <property type="match status" value="1"/>
</dbReference>
<dbReference type="Pfam" id="PF12169">
    <property type="entry name" value="DNA_pol3_gamma3"/>
    <property type="match status" value="1"/>
</dbReference>
<evidence type="ECO:0000256" key="1">
    <source>
        <dbReference type="ARBA" id="ARBA00006360"/>
    </source>
</evidence>
<dbReference type="InterPro" id="IPR008921">
    <property type="entry name" value="DNA_pol3_clamp-load_cplx_C"/>
</dbReference>
<dbReference type="NCBIfam" id="NF004046">
    <property type="entry name" value="PRK05563.1"/>
    <property type="match status" value="1"/>
</dbReference>
<evidence type="ECO:0000256" key="9">
    <source>
        <dbReference type="ARBA" id="ARBA00022840"/>
    </source>
</evidence>
<dbReference type="PANTHER" id="PTHR11669:SF0">
    <property type="entry name" value="PROTEIN STICHEL-LIKE 2"/>
    <property type="match status" value="1"/>
</dbReference>
<dbReference type="NCBIfam" id="TIGR02397">
    <property type="entry name" value="dnaX_nterm"/>
    <property type="match status" value="1"/>
</dbReference>
<dbReference type="Pfam" id="PF22608">
    <property type="entry name" value="DNAX_ATPase_lid"/>
    <property type="match status" value="1"/>
</dbReference>
<keyword evidence="14" id="KW-1185">Reference proteome</keyword>
<dbReference type="Gene3D" id="3.40.50.300">
    <property type="entry name" value="P-loop containing nucleotide triphosphate hydrolases"/>
    <property type="match status" value="1"/>
</dbReference>
<dbReference type="InterPro" id="IPR027417">
    <property type="entry name" value="P-loop_NTPase"/>
</dbReference>
<dbReference type="EC" id="2.7.7.7" evidence="2"/>
<keyword evidence="3 13" id="KW-0808">Transferase</keyword>
<evidence type="ECO:0000256" key="11">
    <source>
        <dbReference type="ARBA" id="ARBA00049244"/>
    </source>
</evidence>
<dbReference type="PANTHER" id="PTHR11669">
    <property type="entry name" value="REPLICATION FACTOR C / DNA POLYMERASE III GAMMA-TAU SUBUNIT"/>
    <property type="match status" value="1"/>
</dbReference>